<protein>
    <submittedName>
        <fullName evidence="1">Uncharacterized protein</fullName>
    </submittedName>
</protein>
<evidence type="ECO:0000313" key="1">
    <source>
        <dbReference type="EMBL" id="KAK9129291.1"/>
    </source>
</evidence>
<reference evidence="1 2" key="1">
    <citation type="submission" date="2024-01" db="EMBL/GenBank/DDBJ databases">
        <title>Genome assemblies of Stephania.</title>
        <authorList>
            <person name="Yang L."/>
        </authorList>
    </citation>
    <scope>NUCLEOTIDE SEQUENCE [LARGE SCALE GENOMIC DNA]</scope>
    <source>
        <strain evidence="1">QJT</strain>
        <tissue evidence="1">Leaf</tissue>
    </source>
</reference>
<accession>A0AAP0J8B3</accession>
<dbReference type="AlphaFoldDB" id="A0AAP0J8B3"/>
<comment type="caution">
    <text evidence="1">The sequence shown here is derived from an EMBL/GenBank/DDBJ whole genome shotgun (WGS) entry which is preliminary data.</text>
</comment>
<gene>
    <name evidence="1" type="ORF">Sjap_009778</name>
</gene>
<dbReference type="EMBL" id="JBBNAE010000004">
    <property type="protein sequence ID" value="KAK9129291.1"/>
    <property type="molecule type" value="Genomic_DNA"/>
</dbReference>
<name>A0AAP0J8B3_9MAGN</name>
<proteinExistence type="predicted"/>
<organism evidence="1 2">
    <name type="scientific">Stephania japonica</name>
    <dbReference type="NCBI Taxonomy" id="461633"/>
    <lineage>
        <taxon>Eukaryota</taxon>
        <taxon>Viridiplantae</taxon>
        <taxon>Streptophyta</taxon>
        <taxon>Embryophyta</taxon>
        <taxon>Tracheophyta</taxon>
        <taxon>Spermatophyta</taxon>
        <taxon>Magnoliopsida</taxon>
        <taxon>Ranunculales</taxon>
        <taxon>Menispermaceae</taxon>
        <taxon>Menispermoideae</taxon>
        <taxon>Cissampelideae</taxon>
        <taxon>Stephania</taxon>
    </lineage>
</organism>
<dbReference type="Proteomes" id="UP001417504">
    <property type="component" value="Unassembled WGS sequence"/>
</dbReference>
<evidence type="ECO:0000313" key="2">
    <source>
        <dbReference type="Proteomes" id="UP001417504"/>
    </source>
</evidence>
<sequence length="110" mass="11772">MASVEVEKDLIDELKVVMNRLWEVLSDIVYHGQELVLLLIGPGHHQYNPDAHFFGLRDLEGGVGVGVGGEGDVNADEAGLQLEDLDPPLAEVEPVEAVEGVVEDGEAPCS</sequence>
<keyword evidence="2" id="KW-1185">Reference proteome</keyword>